<keyword evidence="2" id="KW-1185">Reference proteome</keyword>
<organism evidence="1 2">
    <name type="scientific">Pluteus cervinus</name>
    <dbReference type="NCBI Taxonomy" id="181527"/>
    <lineage>
        <taxon>Eukaryota</taxon>
        <taxon>Fungi</taxon>
        <taxon>Dikarya</taxon>
        <taxon>Basidiomycota</taxon>
        <taxon>Agaricomycotina</taxon>
        <taxon>Agaricomycetes</taxon>
        <taxon>Agaricomycetidae</taxon>
        <taxon>Agaricales</taxon>
        <taxon>Pluteineae</taxon>
        <taxon>Pluteaceae</taxon>
        <taxon>Pluteus</taxon>
    </lineage>
</organism>
<accession>A0ACD2ZZE6</accession>
<reference evidence="1 2" key="1">
    <citation type="journal article" date="2019" name="Nat. Ecol. Evol.">
        <title>Megaphylogeny resolves global patterns of mushroom evolution.</title>
        <authorList>
            <person name="Varga T."/>
            <person name="Krizsan K."/>
            <person name="Foldi C."/>
            <person name="Dima B."/>
            <person name="Sanchez-Garcia M."/>
            <person name="Sanchez-Ramirez S."/>
            <person name="Szollosi G.J."/>
            <person name="Szarkandi J.G."/>
            <person name="Papp V."/>
            <person name="Albert L."/>
            <person name="Andreopoulos W."/>
            <person name="Angelini C."/>
            <person name="Antonin V."/>
            <person name="Barry K.W."/>
            <person name="Bougher N.L."/>
            <person name="Buchanan P."/>
            <person name="Buyck B."/>
            <person name="Bense V."/>
            <person name="Catcheside P."/>
            <person name="Chovatia M."/>
            <person name="Cooper J."/>
            <person name="Damon W."/>
            <person name="Desjardin D."/>
            <person name="Finy P."/>
            <person name="Geml J."/>
            <person name="Haridas S."/>
            <person name="Hughes K."/>
            <person name="Justo A."/>
            <person name="Karasinski D."/>
            <person name="Kautmanova I."/>
            <person name="Kiss B."/>
            <person name="Kocsube S."/>
            <person name="Kotiranta H."/>
            <person name="LaButti K.M."/>
            <person name="Lechner B.E."/>
            <person name="Liimatainen K."/>
            <person name="Lipzen A."/>
            <person name="Lukacs Z."/>
            <person name="Mihaltcheva S."/>
            <person name="Morgado L.N."/>
            <person name="Niskanen T."/>
            <person name="Noordeloos M.E."/>
            <person name="Ohm R.A."/>
            <person name="Ortiz-Santana B."/>
            <person name="Ovrebo C."/>
            <person name="Racz N."/>
            <person name="Riley R."/>
            <person name="Savchenko A."/>
            <person name="Shiryaev A."/>
            <person name="Soop K."/>
            <person name="Spirin V."/>
            <person name="Szebenyi C."/>
            <person name="Tomsovsky M."/>
            <person name="Tulloss R.E."/>
            <person name="Uehling J."/>
            <person name="Grigoriev I.V."/>
            <person name="Vagvolgyi C."/>
            <person name="Papp T."/>
            <person name="Martin F.M."/>
            <person name="Miettinen O."/>
            <person name="Hibbett D.S."/>
            <person name="Nagy L.G."/>
        </authorList>
    </citation>
    <scope>NUCLEOTIDE SEQUENCE [LARGE SCALE GENOMIC DNA]</scope>
    <source>
        <strain evidence="1 2">NL-1719</strain>
    </source>
</reference>
<evidence type="ECO:0000313" key="2">
    <source>
        <dbReference type="Proteomes" id="UP000308600"/>
    </source>
</evidence>
<name>A0ACD2ZZE6_9AGAR</name>
<evidence type="ECO:0000313" key="1">
    <source>
        <dbReference type="EMBL" id="TFK58810.1"/>
    </source>
</evidence>
<proteinExistence type="predicted"/>
<gene>
    <name evidence="1" type="ORF">BDN72DRAFT_781558</name>
</gene>
<protein>
    <submittedName>
        <fullName evidence="1">Uncharacterized protein</fullName>
    </submittedName>
</protein>
<dbReference type="Proteomes" id="UP000308600">
    <property type="component" value="Unassembled WGS sequence"/>
</dbReference>
<dbReference type="EMBL" id="ML209186">
    <property type="protein sequence ID" value="TFK58810.1"/>
    <property type="molecule type" value="Genomic_DNA"/>
</dbReference>
<sequence length="485" mass="55081">MVLTISMMIFTRNSTTNLFPLILGLFMEIGGTSSRVINTLSNAGVSVSVSTIERLKKILSDDAKRHAVALLNSNRRFFSLLDNINIFLRKSEQRLFNKNTMINATNIVIVSLPNAVEEAVNLEEKLASRGKRASAVGADILPTREDNEKMWGSFEGLVVQFIATYCPGSESWDERKEMMGYAESLMAKDRPLEPRKTDTRPFGVFDVNEGSKMGMIKVLKALQEASGLTEEEWSGKTRIIAGDWLTSSNFRSARRDRSSDINAMERLEYGEELSQLFHFALNATHMLMRLHFGNAILDPGSLAKHKGLLNRTWDAAKPNYADGKALIRHSLIARILYSIMWKPTLDELKELATTLVDNYADPMSARDAKSHNDDVAAHSIYFIRDALIFCEFEHAVSHADAGRVLRVLKFWAFSFRGAGLHNYARECLEILLRWEYELTPPLQAALEQSWFVNRWGLPGRWIASDLYLEQLNFWVKVSDYKLRKV</sequence>